<accession>A0AAN0MJS0</accession>
<protein>
    <recommendedName>
        <fullName evidence="3">Addiction module toxin RelE</fullName>
    </recommendedName>
</protein>
<dbReference type="KEGG" id="parl:PEC302110_04350"/>
<evidence type="ECO:0000313" key="1">
    <source>
        <dbReference type="EMBL" id="BES83338.1"/>
    </source>
</evidence>
<dbReference type="EMBL" id="AP028908">
    <property type="protein sequence ID" value="BES83338.1"/>
    <property type="molecule type" value="Genomic_DNA"/>
</dbReference>
<dbReference type="InterPro" id="IPR031552">
    <property type="entry name" value="ParE-like_toxin"/>
</dbReference>
<keyword evidence="2" id="KW-1185">Reference proteome</keyword>
<name>A0AAN0MJS0_9GAMM</name>
<proteinExistence type="predicted"/>
<organism evidence="1 2">
    <name type="scientific">Pectobacterium araliae</name>
    <dbReference type="NCBI Taxonomy" id="3073862"/>
    <lineage>
        <taxon>Bacteria</taxon>
        <taxon>Pseudomonadati</taxon>
        <taxon>Pseudomonadota</taxon>
        <taxon>Gammaproteobacteria</taxon>
        <taxon>Enterobacterales</taxon>
        <taxon>Pectobacteriaceae</taxon>
        <taxon>Pectobacterium</taxon>
    </lineage>
</organism>
<gene>
    <name evidence="1" type="ORF">PEC302110_04350</name>
</gene>
<reference evidence="2" key="1">
    <citation type="journal article" date="2024" name="Int. J. Syst. Evol. Microbiol.">
        <title>Pectobacterium araliae sp. nov., a pathogen causing bacterial soft rot of Japanese angelica tree in Japan.</title>
        <authorList>
            <person name="Sawada H."/>
            <person name="Someya N."/>
            <person name="Morohoshi T."/>
            <person name="Ono M."/>
            <person name="Satou M."/>
        </authorList>
    </citation>
    <scope>NUCLEOTIDE SEQUENCE [LARGE SCALE GENOMIC DNA]</scope>
    <source>
        <strain evidence="2">MAFF 302110</strain>
    </source>
</reference>
<evidence type="ECO:0000313" key="2">
    <source>
        <dbReference type="Proteomes" id="UP001377830"/>
    </source>
</evidence>
<dbReference type="Pfam" id="PF15781">
    <property type="entry name" value="ParE-like_toxin"/>
    <property type="match status" value="1"/>
</dbReference>
<dbReference type="AlphaFoldDB" id="A0AAN0MJS0"/>
<sequence length="96" mass="11261">MHIATSIRLDDDFVEEVKVHAEAMSRSVPKQVEYQAKIGERKKGNLNYLWVHKFHISNQQYLLSYRWVDAKIEIYLLSLGSHEIPMMTKNATKKLT</sequence>
<dbReference type="Proteomes" id="UP001377830">
    <property type="component" value="Chromosome"/>
</dbReference>
<evidence type="ECO:0008006" key="3">
    <source>
        <dbReference type="Google" id="ProtNLM"/>
    </source>
</evidence>